<dbReference type="EMBL" id="PYMJ01000005">
    <property type="protein sequence ID" value="PSU49759.1"/>
    <property type="molecule type" value="Genomic_DNA"/>
</dbReference>
<dbReference type="AlphaFoldDB" id="A0A2T3JL71"/>
<proteinExistence type="predicted"/>
<feature type="domain" description="RanBP2-type" evidence="4">
    <location>
        <begin position="75"/>
        <end position="103"/>
    </location>
</feature>
<dbReference type="RefSeq" id="WP_107241979.1">
    <property type="nucleotide sequence ID" value="NZ_PYMJ01000005.1"/>
</dbReference>
<evidence type="ECO:0000256" key="3">
    <source>
        <dbReference type="ARBA" id="ARBA00022833"/>
    </source>
</evidence>
<keyword evidence="1" id="KW-0479">Metal-binding</keyword>
<dbReference type="GO" id="GO:0008270">
    <property type="term" value="F:zinc ion binding"/>
    <property type="evidence" value="ECO:0007669"/>
    <property type="project" value="UniProtKB-KW"/>
</dbReference>
<evidence type="ECO:0000256" key="2">
    <source>
        <dbReference type="ARBA" id="ARBA00022771"/>
    </source>
</evidence>
<protein>
    <recommendedName>
        <fullName evidence="4">RanBP2-type domain-containing protein</fullName>
    </recommendedName>
</protein>
<dbReference type="InterPro" id="IPR018551">
    <property type="entry name" value="DUF2007"/>
</dbReference>
<reference evidence="5 6" key="1">
    <citation type="submission" date="2018-01" db="EMBL/GenBank/DDBJ databases">
        <title>Whole genome sequencing of Histamine producing bacteria.</title>
        <authorList>
            <person name="Butler K."/>
        </authorList>
    </citation>
    <scope>NUCLEOTIDE SEQUENCE [LARGE SCALE GENOMIC DNA]</scope>
    <source>
        <strain evidence="5 6">JCM 12947</strain>
    </source>
</reference>
<evidence type="ECO:0000259" key="4">
    <source>
        <dbReference type="PROSITE" id="PS50199"/>
    </source>
</evidence>
<organism evidence="5 6">
    <name type="scientific">Photobacterium frigidiphilum</name>
    <dbReference type="NCBI Taxonomy" id="264736"/>
    <lineage>
        <taxon>Bacteria</taxon>
        <taxon>Pseudomonadati</taxon>
        <taxon>Pseudomonadota</taxon>
        <taxon>Gammaproteobacteria</taxon>
        <taxon>Vibrionales</taxon>
        <taxon>Vibrionaceae</taxon>
        <taxon>Photobacterium</taxon>
    </lineage>
</organism>
<evidence type="ECO:0000313" key="5">
    <source>
        <dbReference type="EMBL" id="PSU49759.1"/>
    </source>
</evidence>
<dbReference type="InterPro" id="IPR001876">
    <property type="entry name" value="Znf_RanBP2"/>
</dbReference>
<name>A0A2T3JL71_9GAMM</name>
<comment type="caution">
    <text evidence="5">The sequence shown here is derived from an EMBL/GenBank/DDBJ whole genome shotgun (WGS) entry which is preliminary data.</text>
</comment>
<dbReference type="Pfam" id="PF09413">
    <property type="entry name" value="DUF2007"/>
    <property type="match status" value="1"/>
</dbReference>
<keyword evidence="2" id="KW-0863">Zinc-finger</keyword>
<dbReference type="OrthoDB" id="9814654at2"/>
<dbReference type="PROSITE" id="PS01358">
    <property type="entry name" value="ZF_RANBP2_1"/>
    <property type="match status" value="1"/>
</dbReference>
<dbReference type="PROSITE" id="PS50199">
    <property type="entry name" value="ZF_RANBP2_2"/>
    <property type="match status" value="1"/>
</dbReference>
<keyword evidence="6" id="KW-1185">Reference proteome</keyword>
<gene>
    <name evidence="5" type="ORF">C9J12_06490</name>
</gene>
<accession>A0A2T3JL71</accession>
<evidence type="ECO:0000256" key="1">
    <source>
        <dbReference type="ARBA" id="ARBA00022723"/>
    </source>
</evidence>
<evidence type="ECO:0000313" key="6">
    <source>
        <dbReference type="Proteomes" id="UP000240987"/>
    </source>
</evidence>
<keyword evidence="3" id="KW-0862">Zinc</keyword>
<sequence>MSTQWIQVYSAANNLEAHSLKGMLESACIAVRLTGESLGSAVGELPANAVEVGLWVEPECIAQAGRLLQDYEQAEYRDWICTQCNETNEGQFEICWQCGCEKP</sequence>
<dbReference type="Proteomes" id="UP000240987">
    <property type="component" value="Unassembled WGS sequence"/>
</dbReference>